<dbReference type="RefSeq" id="WP_066800083.1">
    <property type="nucleotide sequence ID" value="NZ_CP014206.1"/>
</dbReference>
<evidence type="ECO:0000313" key="5">
    <source>
        <dbReference type="Proteomes" id="UP000295506"/>
    </source>
</evidence>
<accession>A0A126QKJ1</accession>
<dbReference type="Gene3D" id="3.60.15.10">
    <property type="entry name" value="Ribonuclease Z/Hydroxyacylglutathione hydrolase-like"/>
    <property type="match status" value="1"/>
</dbReference>
<dbReference type="AlphaFoldDB" id="A0A126QKJ1"/>
<sequence length="276" mass="30208">MQLTFLVDNNAMVGSQFLAEAGLSMFIEADGKRVLFDTGYSDAFLVNARRKGVDLLDLDWIALSHGHFDHTWGLDMLLRLYCESPDREVRRARLVAHPKAVETKRHRGIPEFGPLLSPDKLASYFDLELTDRPMWLTDSLAALGQIERVMDFERPATLGERLEGGEFVPDDIPDDTALACVTDAGLVVIAGCAHTGICNTVEQARRVTGVDRVRAVLGGFHLQKAGPERLGPTADYLAALDLEGLWCCHCTDLAAKIGLAAKCPVREVGSGLTLTF</sequence>
<dbReference type="CDD" id="cd07713">
    <property type="entry name" value="DHPS-like_MBL-fold"/>
    <property type="match status" value="1"/>
</dbReference>
<keyword evidence="4" id="KW-1185">Reference proteome</keyword>
<proteinExistence type="predicted"/>
<dbReference type="KEGG" id="dej:AWY79_03020"/>
<dbReference type="OrthoDB" id="9803916at2"/>
<dbReference type="InterPro" id="IPR001279">
    <property type="entry name" value="Metallo-B-lactamas"/>
</dbReference>
<reference evidence="2 4" key="1">
    <citation type="journal article" date="2016" name="Front. Microbiol.">
        <title>Genome Sequence of the Piezophilic, Mesophilic Sulfate-Reducing Bacterium Desulfovibrio indicus J2T.</title>
        <authorList>
            <person name="Cao J."/>
            <person name="Maignien L."/>
            <person name="Shao Z."/>
            <person name="Alain K."/>
            <person name="Jebbar M."/>
        </authorList>
    </citation>
    <scope>NUCLEOTIDE SEQUENCE [LARGE SCALE GENOMIC DNA]</scope>
    <source>
        <strain evidence="2 4">J2</strain>
    </source>
</reference>
<dbReference type="InterPro" id="IPR036866">
    <property type="entry name" value="RibonucZ/Hydroxyglut_hydro"/>
</dbReference>
<evidence type="ECO:0000313" key="4">
    <source>
        <dbReference type="Proteomes" id="UP000055611"/>
    </source>
</evidence>
<dbReference type="PANTHER" id="PTHR13754:SF18">
    <property type="entry name" value="7,8-DIHYDROPTERIN-6-METHYL-4-(BETA-D-RIBOFURANOSYL)-AMINOBENZENE-5'-PHOSPHATE SYNTHASE"/>
    <property type="match status" value="1"/>
</dbReference>
<gene>
    <name evidence="2" type="ORF">AWY79_03020</name>
    <name evidence="3" type="ORF">EDC59_10760</name>
</gene>
<dbReference type="Proteomes" id="UP000295506">
    <property type="component" value="Unassembled WGS sequence"/>
</dbReference>
<reference evidence="3 5" key="2">
    <citation type="submission" date="2019-03" db="EMBL/GenBank/DDBJ databases">
        <title>Genomic Encyclopedia of Type Strains, Phase IV (KMG-IV): sequencing the most valuable type-strain genomes for metagenomic binning, comparative biology and taxonomic classification.</title>
        <authorList>
            <person name="Goeker M."/>
        </authorList>
    </citation>
    <scope>NUCLEOTIDE SEQUENCE [LARGE SCALE GENOMIC DNA]</scope>
    <source>
        <strain evidence="3 5">DSM 101483</strain>
    </source>
</reference>
<evidence type="ECO:0000259" key="1">
    <source>
        <dbReference type="SMART" id="SM00849"/>
    </source>
</evidence>
<dbReference type="SUPFAM" id="SSF56281">
    <property type="entry name" value="Metallo-hydrolase/oxidoreductase"/>
    <property type="match status" value="1"/>
</dbReference>
<dbReference type="SMART" id="SM00849">
    <property type="entry name" value="Lactamase_B"/>
    <property type="match status" value="1"/>
</dbReference>
<organism evidence="3 5">
    <name type="scientific">Pseudodesulfovibrio indicus</name>
    <dbReference type="NCBI Taxonomy" id="1716143"/>
    <lineage>
        <taxon>Bacteria</taxon>
        <taxon>Pseudomonadati</taxon>
        <taxon>Thermodesulfobacteriota</taxon>
        <taxon>Desulfovibrionia</taxon>
        <taxon>Desulfovibrionales</taxon>
        <taxon>Desulfovibrionaceae</taxon>
    </lineage>
</organism>
<dbReference type="InterPro" id="IPR041712">
    <property type="entry name" value="DHPS-like_MBL-fold"/>
</dbReference>
<feature type="domain" description="Metallo-beta-lactamase" evidence="1">
    <location>
        <begin position="21"/>
        <end position="249"/>
    </location>
</feature>
<dbReference type="EMBL" id="CP014206">
    <property type="protein sequence ID" value="AMK10158.1"/>
    <property type="molecule type" value="Genomic_DNA"/>
</dbReference>
<dbReference type="PANTHER" id="PTHR13754">
    <property type="entry name" value="METALLO-BETA-LACTAMASE SUPERFAMILY PROTEIN"/>
    <property type="match status" value="1"/>
</dbReference>
<dbReference type="Proteomes" id="UP000055611">
    <property type="component" value="Chromosome"/>
</dbReference>
<dbReference type="Pfam" id="PF00753">
    <property type="entry name" value="Lactamase_B"/>
    <property type="match status" value="1"/>
</dbReference>
<evidence type="ECO:0000313" key="3">
    <source>
        <dbReference type="EMBL" id="TDT87865.1"/>
    </source>
</evidence>
<evidence type="ECO:0000313" key="2">
    <source>
        <dbReference type="EMBL" id="AMK10158.1"/>
    </source>
</evidence>
<dbReference type="InterPro" id="IPR052926">
    <property type="entry name" value="Metallo-beta-lactamase_dom"/>
</dbReference>
<protein>
    <submittedName>
        <fullName evidence="3">7, 8-dihydropterin-6-yl-methyl-4-(Beta-D-ribofuranosyl)aminobenzene 5'-phosphate synthase</fullName>
    </submittedName>
    <submittedName>
        <fullName evidence="2">MBL fold metallo-hydrolase</fullName>
    </submittedName>
</protein>
<dbReference type="GO" id="GO:0016740">
    <property type="term" value="F:transferase activity"/>
    <property type="evidence" value="ECO:0007669"/>
    <property type="project" value="TreeGrafter"/>
</dbReference>
<name>A0A126QKJ1_9BACT</name>
<dbReference type="EMBL" id="SOBK01000007">
    <property type="protein sequence ID" value="TDT87865.1"/>
    <property type="molecule type" value="Genomic_DNA"/>
</dbReference>